<name>A0A098THS9_9CYAN</name>
<accession>A0A098THS9</accession>
<gene>
    <name evidence="1" type="ORF">DO97_12280</name>
</gene>
<reference evidence="1 2" key="1">
    <citation type="journal article" date="2014" name="Mol. Ecol.">
        <title>Evolution of Synechococcus.</title>
        <authorList>
            <person name="Dvorak P."/>
            <person name="Casamatta D."/>
            <person name="Hasler P."/>
            <person name="Poulickova A."/>
            <person name="Ondrej V."/>
            <person name="Sanges R."/>
        </authorList>
    </citation>
    <scope>NUCLEOTIDE SEQUENCE [LARGE SCALE GENOMIC DNA]</scope>
    <source>
        <strain evidence="1 2">CAUP A 1101</strain>
    </source>
</reference>
<dbReference type="OrthoDB" id="532053at2"/>
<organism evidence="1 2">
    <name type="scientific">Neosynechococcus sphagnicola sy1</name>
    <dbReference type="NCBI Taxonomy" id="1497020"/>
    <lineage>
        <taxon>Bacteria</taxon>
        <taxon>Bacillati</taxon>
        <taxon>Cyanobacteriota</taxon>
        <taxon>Cyanophyceae</taxon>
        <taxon>Neosynechococcales</taxon>
        <taxon>Neosynechococcaceae</taxon>
        <taxon>Neosynechococcus</taxon>
    </lineage>
</organism>
<sequence>MSNPIFPKTPLANRWAVNHQRPQWQLLLAIACQGALLLSPVAVGANTPSTPNSVSPGQRLSQMFSSEIQATLSACQDHGSVNLTVGADGDGSVVCGDGSRSSPIRYSDYFGTLSDFLAASFLIGFRTAFKTDPQAKPETFAGLVSTAEGQKALKQLLTAALSDSKLVPQKNSSQSISVLVEGVMQRTLPILQNTSSLENLLGTSAQYAQVVSSFCTPPGMSINQAQTNLTGLSSIQIYAICIQESGFADEIIRKQK</sequence>
<dbReference type="Proteomes" id="UP000030170">
    <property type="component" value="Unassembled WGS sequence"/>
</dbReference>
<protein>
    <submittedName>
        <fullName evidence="1">Uncharacterized protein</fullName>
    </submittedName>
</protein>
<evidence type="ECO:0000313" key="2">
    <source>
        <dbReference type="Proteomes" id="UP000030170"/>
    </source>
</evidence>
<evidence type="ECO:0000313" key="1">
    <source>
        <dbReference type="EMBL" id="KGF72115.1"/>
    </source>
</evidence>
<dbReference type="EMBL" id="JJML01000037">
    <property type="protein sequence ID" value="KGF72115.1"/>
    <property type="molecule type" value="Genomic_DNA"/>
</dbReference>
<keyword evidence="2" id="KW-1185">Reference proteome</keyword>
<dbReference type="AlphaFoldDB" id="A0A098THS9"/>
<proteinExistence type="predicted"/>
<dbReference type="RefSeq" id="WP_036534849.1">
    <property type="nucleotide sequence ID" value="NZ_JJML01000037.1"/>
</dbReference>
<comment type="caution">
    <text evidence="1">The sequence shown here is derived from an EMBL/GenBank/DDBJ whole genome shotgun (WGS) entry which is preliminary data.</text>
</comment>